<dbReference type="Gene3D" id="3.30.830.10">
    <property type="entry name" value="Metalloenzyme, LuxS/M16 peptidase-like"/>
    <property type="match status" value="2"/>
</dbReference>
<gene>
    <name evidence="5" type="ORF">GND95_01245</name>
</gene>
<evidence type="ECO:0000259" key="4">
    <source>
        <dbReference type="Pfam" id="PF05193"/>
    </source>
</evidence>
<dbReference type="PANTHER" id="PTHR11851:SF49">
    <property type="entry name" value="MITOCHONDRIAL-PROCESSING PEPTIDASE SUBUNIT ALPHA"/>
    <property type="match status" value="1"/>
</dbReference>
<dbReference type="PROSITE" id="PS00143">
    <property type="entry name" value="INSULINASE"/>
    <property type="match status" value="1"/>
</dbReference>
<dbReference type="Proteomes" id="UP000483018">
    <property type="component" value="Unassembled WGS sequence"/>
</dbReference>
<dbReference type="Pfam" id="PF05193">
    <property type="entry name" value="Peptidase_M16_C"/>
    <property type="match status" value="1"/>
</dbReference>
<proteinExistence type="inferred from homology"/>
<dbReference type="InterPro" id="IPR011249">
    <property type="entry name" value="Metalloenz_LuxS/M16"/>
</dbReference>
<feature type="domain" description="Peptidase M16 C-terminal" evidence="4">
    <location>
        <begin position="166"/>
        <end position="340"/>
    </location>
</feature>
<sequence length="422" mass="48637">MFRLKKLSNGVTIVSEKLPFVRSIALGIWVRNGSRHERIHESGISHFIEHMLFKGTKNRTSKQIADEMDRIGGQLNAYTTKEYTCYYFRALDNHIDQALDILVDMFLNSNFEDKEIEKEKGVVIEEINMYEDSPEELVHDLMQKAVWEDNPLGEPILGTEDTIATFNYKSLKSYYNKRYRPENTVIAVAGNFDYDEMMDKIEQKFSNWDFNEKDDYEYTYPQYKAQMITKTKDIEQIHLCLSFPGLPSDSEDVYTLITLNTILGGGMSSRLFQKIREDRGLAYSVYSYPTNYSDTGLFTIYAGMNPSQTSEVLDLIIKEIHSLKINKIPFDDLTKTKEQLKSNYIMGLESTNSRMSSIGRSQLMLNKVRTPDEIIEKVDAVTEERIALLIDQLFDFSKISASIVGKLDTINLKEIKALCQIS</sequence>
<evidence type="ECO:0000256" key="1">
    <source>
        <dbReference type="ARBA" id="ARBA00007261"/>
    </source>
</evidence>
<dbReference type="InterPro" id="IPR007863">
    <property type="entry name" value="Peptidase_M16_C"/>
</dbReference>
<dbReference type="GO" id="GO:0046872">
    <property type="term" value="F:metal ion binding"/>
    <property type="evidence" value="ECO:0007669"/>
    <property type="project" value="InterPro"/>
</dbReference>
<protein>
    <submittedName>
        <fullName evidence="5">Insulinase family protein</fullName>
    </submittedName>
</protein>
<reference evidence="5 6" key="1">
    <citation type="submission" date="2019-12" db="EMBL/GenBank/DDBJ databases">
        <title>Defluviitalea raffinosedens, isolated from a biogas fermenter, genome sequencing and characterization.</title>
        <authorList>
            <person name="Rettenmaier R."/>
            <person name="Schneider M."/>
            <person name="Neuhaus K."/>
            <person name="Liebl W."/>
            <person name="Zverlov V."/>
        </authorList>
    </citation>
    <scope>NUCLEOTIDE SEQUENCE [LARGE SCALE GENOMIC DNA]</scope>
    <source>
        <strain evidence="5 6">249c-K6</strain>
    </source>
</reference>
<evidence type="ECO:0000259" key="3">
    <source>
        <dbReference type="Pfam" id="PF00675"/>
    </source>
</evidence>
<dbReference type="Pfam" id="PF00675">
    <property type="entry name" value="Peptidase_M16"/>
    <property type="match status" value="1"/>
</dbReference>
<dbReference type="GO" id="GO:0006508">
    <property type="term" value="P:proteolysis"/>
    <property type="evidence" value="ECO:0007669"/>
    <property type="project" value="InterPro"/>
</dbReference>
<dbReference type="AlphaFoldDB" id="A0A7C8HGC0"/>
<dbReference type="OrthoDB" id="9811314at2"/>
<comment type="caution">
    <text evidence="5">The sequence shown here is derived from an EMBL/GenBank/DDBJ whole genome shotgun (WGS) entry which is preliminary data.</text>
</comment>
<evidence type="ECO:0000256" key="2">
    <source>
        <dbReference type="RuleBase" id="RU004447"/>
    </source>
</evidence>
<feature type="domain" description="Peptidase M16 N-terminal" evidence="3">
    <location>
        <begin position="13"/>
        <end position="159"/>
    </location>
</feature>
<organism evidence="5 6">
    <name type="scientific">Defluviitalea raffinosedens</name>
    <dbReference type="NCBI Taxonomy" id="1450156"/>
    <lineage>
        <taxon>Bacteria</taxon>
        <taxon>Bacillati</taxon>
        <taxon>Bacillota</taxon>
        <taxon>Clostridia</taxon>
        <taxon>Lachnospirales</taxon>
        <taxon>Defluviitaleaceae</taxon>
        <taxon>Defluviitalea</taxon>
    </lineage>
</organism>
<dbReference type="RefSeq" id="WP_158739001.1">
    <property type="nucleotide sequence ID" value="NZ_JAFBEP010000004.1"/>
</dbReference>
<dbReference type="InterPro" id="IPR011765">
    <property type="entry name" value="Pept_M16_N"/>
</dbReference>
<dbReference type="GO" id="GO:0004222">
    <property type="term" value="F:metalloendopeptidase activity"/>
    <property type="evidence" value="ECO:0007669"/>
    <property type="project" value="InterPro"/>
</dbReference>
<evidence type="ECO:0000313" key="6">
    <source>
        <dbReference type="Proteomes" id="UP000483018"/>
    </source>
</evidence>
<accession>A0A7C8HGC0</accession>
<keyword evidence="6" id="KW-1185">Reference proteome</keyword>
<dbReference type="FunFam" id="3.30.830.10:FF:000008">
    <property type="entry name" value="Mitochondrial-processing peptidase subunit beta"/>
    <property type="match status" value="1"/>
</dbReference>
<dbReference type="PANTHER" id="PTHR11851">
    <property type="entry name" value="METALLOPROTEASE"/>
    <property type="match status" value="1"/>
</dbReference>
<dbReference type="EMBL" id="WSLF01000001">
    <property type="protein sequence ID" value="KAE9637087.1"/>
    <property type="molecule type" value="Genomic_DNA"/>
</dbReference>
<dbReference type="InterPro" id="IPR001431">
    <property type="entry name" value="Pept_M16_Zn_BS"/>
</dbReference>
<dbReference type="InterPro" id="IPR050361">
    <property type="entry name" value="MPP/UQCRC_Complex"/>
</dbReference>
<evidence type="ECO:0000313" key="5">
    <source>
        <dbReference type="EMBL" id="KAE9637087.1"/>
    </source>
</evidence>
<comment type="similarity">
    <text evidence="1 2">Belongs to the peptidase M16 family.</text>
</comment>
<dbReference type="SUPFAM" id="SSF63411">
    <property type="entry name" value="LuxS/MPP-like metallohydrolase"/>
    <property type="match status" value="2"/>
</dbReference>
<name>A0A7C8HGC0_9FIRM</name>